<accession>A0A7W7QKK1</accession>
<comment type="caution">
    <text evidence="2">The sequence shown here is derived from an EMBL/GenBank/DDBJ whole genome shotgun (WGS) entry which is preliminary data.</text>
</comment>
<proteinExistence type="predicted"/>
<sequence>MVLTADVPASRRPMGRVPEPPPTQREDPSSPPGDDKETEGVTWTRVRGKGPRARAFPPPAWEFPDEAA</sequence>
<evidence type="ECO:0000313" key="3">
    <source>
        <dbReference type="Proteomes" id="UP000552644"/>
    </source>
</evidence>
<organism evidence="2 3">
    <name type="scientific">Streptosporangium saharense</name>
    <dbReference type="NCBI Taxonomy" id="1706840"/>
    <lineage>
        <taxon>Bacteria</taxon>
        <taxon>Bacillati</taxon>
        <taxon>Actinomycetota</taxon>
        <taxon>Actinomycetes</taxon>
        <taxon>Streptosporangiales</taxon>
        <taxon>Streptosporangiaceae</taxon>
        <taxon>Streptosporangium</taxon>
    </lineage>
</organism>
<evidence type="ECO:0000313" key="2">
    <source>
        <dbReference type="EMBL" id="MBB4915264.1"/>
    </source>
</evidence>
<dbReference type="EMBL" id="JACHJP010000002">
    <property type="protein sequence ID" value="MBB4915264.1"/>
    <property type="molecule type" value="Genomic_DNA"/>
</dbReference>
<reference evidence="2 3" key="1">
    <citation type="submission" date="2020-08" db="EMBL/GenBank/DDBJ databases">
        <title>Genomic Encyclopedia of Type Strains, Phase III (KMG-III): the genomes of soil and plant-associated and newly described type strains.</title>
        <authorList>
            <person name="Whitman W."/>
        </authorList>
    </citation>
    <scope>NUCLEOTIDE SEQUENCE [LARGE SCALE GENOMIC DNA]</scope>
    <source>
        <strain evidence="2 3">CECT 8840</strain>
    </source>
</reference>
<dbReference type="RefSeq" id="WP_184713949.1">
    <property type="nucleotide sequence ID" value="NZ_JACHJP010000002.1"/>
</dbReference>
<protein>
    <submittedName>
        <fullName evidence="2">Uncharacterized protein</fullName>
    </submittedName>
</protein>
<gene>
    <name evidence="2" type="ORF">FHS44_002349</name>
</gene>
<keyword evidence="3" id="KW-1185">Reference proteome</keyword>
<feature type="compositionally biased region" description="Basic and acidic residues" evidence="1">
    <location>
        <begin position="24"/>
        <end position="39"/>
    </location>
</feature>
<name>A0A7W7QKK1_9ACTN</name>
<dbReference type="Proteomes" id="UP000552644">
    <property type="component" value="Unassembled WGS sequence"/>
</dbReference>
<dbReference type="AlphaFoldDB" id="A0A7W7QKK1"/>
<evidence type="ECO:0000256" key="1">
    <source>
        <dbReference type="SAM" id="MobiDB-lite"/>
    </source>
</evidence>
<feature type="region of interest" description="Disordered" evidence="1">
    <location>
        <begin position="1"/>
        <end position="68"/>
    </location>
</feature>